<dbReference type="Proteomes" id="UP000712673">
    <property type="component" value="Unassembled WGS sequence"/>
</dbReference>
<dbReference type="EMBL" id="VGLS01000774">
    <property type="protein sequence ID" value="MBM3226060.1"/>
    <property type="molecule type" value="Genomic_DNA"/>
</dbReference>
<gene>
    <name evidence="3" type="ORF">FJZ47_20015</name>
</gene>
<dbReference type="SUPFAM" id="SSF53383">
    <property type="entry name" value="PLP-dependent transferases"/>
    <property type="match status" value="1"/>
</dbReference>
<proteinExistence type="inferred from homology"/>
<dbReference type="GO" id="GO:0000271">
    <property type="term" value="P:polysaccharide biosynthetic process"/>
    <property type="evidence" value="ECO:0007669"/>
    <property type="project" value="TreeGrafter"/>
</dbReference>
<dbReference type="PANTHER" id="PTHR30244">
    <property type="entry name" value="TRANSAMINASE"/>
    <property type="match status" value="1"/>
</dbReference>
<evidence type="ECO:0000256" key="1">
    <source>
        <dbReference type="ARBA" id="ARBA00022898"/>
    </source>
</evidence>
<dbReference type="InterPro" id="IPR015422">
    <property type="entry name" value="PyrdxlP-dep_Trfase_small"/>
</dbReference>
<dbReference type="AlphaFoldDB" id="A0A937W6H3"/>
<protein>
    <submittedName>
        <fullName evidence="3">Uncharacterized protein</fullName>
    </submittedName>
</protein>
<comment type="similarity">
    <text evidence="2">Belongs to the DegT/DnrJ/EryC1 family.</text>
</comment>
<dbReference type="PANTHER" id="PTHR30244:SF9">
    <property type="entry name" value="PROTEIN RV3402C"/>
    <property type="match status" value="1"/>
</dbReference>
<dbReference type="Gene3D" id="3.90.1150.10">
    <property type="entry name" value="Aspartate Aminotransferase, domain 1"/>
    <property type="match status" value="1"/>
</dbReference>
<evidence type="ECO:0000256" key="2">
    <source>
        <dbReference type="ARBA" id="ARBA00037999"/>
    </source>
</evidence>
<reference evidence="3" key="1">
    <citation type="submission" date="2019-03" db="EMBL/GenBank/DDBJ databases">
        <title>Lake Tanganyika Metagenome-Assembled Genomes (MAGs).</title>
        <authorList>
            <person name="Tran P."/>
        </authorList>
    </citation>
    <scope>NUCLEOTIDE SEQUENCE</scope>
    <source>
        <strain evidence="3">K_DeepCast_65m_m2_066</strain>
    </source>
</reference>
<accession>A0A937W6H3</accession>
<dbReference type="GO" id="GO:0008483">
    <property type="term" value="F:transaminase activity"/>
    <property type="evidence" value="ECO:0007669"/>
    <property type="project" value="TreeGrafter"/>
</dbReference>
<keyword evidence="1" id="KW-0663">Pyridoxal phosphate</keyword>
<comment type="caution">
    <text evidence="3">The sequence shown here is derived from an EMBL/GenBank/DDBJ whole genome shotgun (WGS) entry which is preliminary data.</text>
</comment>
<sequence>MPGNRCSYKDFSLTIDTQAFGLSRDQLAVALSAENIDTRKYYDPPVHQQTAYRQFAPSPEMLPKTNMLAACSLSLPIWSHMEESAVLGICRAIERIHMCAREIMAHECCC</sequence>
<evidence type="ECO:0000313" key="4">
    <source>
        <dbReference type="Proteomes" id="UP000712673"/>
    </source>
</evidence>
<dbReference type="Pfam" id="PF01041">
    <property type="entry name" value="DegT_DnrJ_EryC1"/>
    <property type="match status" value="1"/>
</dbReference>
<dbReference type="InterPro" id="IPR000653">
    <property type="entry name" value="DegT/StrS_aminotransferase"/>
</dbReference>
<dbReference type="GO" id="GO:0030170">
    <property type="term" value="F:pyridoxal phosphate binding"/>
    <property type="evidence" value="ECO:0007669"/>
    <property type="project" value="TreeGrafter"/>
</dbReference>
<organism evidence="3 4">
    <name type="scientific">Tectimicrobiota bacterium</name>
    <dbReference type="NCBI Taxonomy" id="2528274"/>
    <lineage>
        <taxon>Bacteria</taxon>
        <taxon>Pseudomonadati</taxon>
        <taxon>Nitrospinota/Tectimicrobiota group</taxon>
        <taxon>Candidatus Tectimicrobiota</taxon>
    </lineage>
</organism>
<evidence type="ECO:0000313" key="3">
    <source>
        <dbReference type="EMBL" id="MBM3226060.1"/>
    </source>
</evidence>
<dbReference type="InterPro" id="IPR015424">
    <property type="entry name" value="PyrdxlP-dep_Trfase"/>
</dbReference>
<name>A0A937W6H3_UNCTE</name>